<evidence type="ECO:0000313" key="7">
    <source>
        <dbReference type="EMBL" id="CAE0058354.1"/>
    </source>
</evidence>
<proteinExistence type="predicted"/>
<keyword evidence="4" id="KW-0934">Plastid</keyword>
<reference evidence="7" key="1">
    <citation type="submission" date="2021-01" db="EMBL/GenBank/DDBJ databases">
        <authorList>
            <person name="Corre E."/>
            <person name="Pelletier E."/>
            <person name="Niang G."/>
            <person name="Scheremetjew M."/>
            <person name="Finn R."/>
            <person name="Kale V."/>
            <person name="Holt S."/>
            <person name="Cochrane G."/>
            <person name="Meng A."/>
            <person name="Brown T."/>
            <person name="Cohen L."/>
        </authorList>
    </citation>
    <scope>NUCLEOTIDE SEQUENCE</scope>
    <source>
        <strain evidence="7">CCMP 769</strain>
    </source>
</reference>
<keyword evidence="6" id="KW-0812">Transmembrane</keyword>
<evidence type="ECO:0000256" key="5">
    <source>
        <dbReference type="PIRSR" id="PIRSR601344-1"/>
    </source>
</evidence>
<dbReference type="EMBL" id="HBHW01034243">
    <property type="protein sequence ID" value="CAE0058354.1"/>
    <property type="molecule type" value="Transcribed_RNA"/>
</dbReference>
<feature type="binding site" evidence="5">
    <location>
        <position position="174"/>
    </location>
    <ligand>
        <name>chlorophyll a</name>
        <dbReference type="ChEBI" id="CHEBI:58416"/>
        <label>1</label>
    </ligand>
</feature>
<accession>A0A7S3A203</accession>
<dbReference type="GO" id="GO:0009765">
    <property type="term" value="P:photosynthesis, light harvesting"/>
    <property type="evidence" value="ECO:0007669"/>
    <property type="project" value="InterPro"/>
</dbReference>
<feature type="binding site" description="axial binding residue" evidence="5">
    <location>
        <position position="77"/>
    </location>
    <ligand>
        <name>chlorophyll b</name>
        <dbReference type="ChEBI" id="CHEBI:61721"/>
        <label>1</label>
    </ligand>
    <ligandPart>
        <name>Mg</name>
        <dbReference type="ChEBI" id="CHEBI:25107"/>
    </ligandPart>
</feature>
<name>A0A7S3A203_9RHOD</name>
<feature type="binding site" evidence="5">
    <location>
        <position position="75"/>
    </location>
    <ligand>
        <name>chlorophyll a</name>
        <dbReference type="ChEBI" id="CHEBI:58416"/>
        <label>1</label>
    </ligand>
</feature>
<dbReference type="AlphaFoldDB" id="A0A7S3A203"/>
<evidence type="ECO:0000256" key="2">
    <source>
        <dbReference type="ARBA" id="ARBA00022528"/>
    </source>
</evidence>
<keyword evidence="3" id="KW-0602">Photosynthesis</keyword>
<dbReference type="InterPro" id="IPR022796">
    <property type="entry name" value="Chloroa_b-bind"/>
</dbReference>
<dbReference type="Gene3D" id="1.10.3460.10">
    <property type="entry name" value="Chlorophyll a/b binding protein domain"/>
    <property type="match status" value="1"/>
</dbReference>
<comment type="subcellular location">
    <subcellularLocation>
        <location evidence="1">Plastid</location>
        <location evidence="1">Chloroplast</location>
    </subcellularLocation>
</comment>
<dbReference type="PANTHER" id="PTHR21649">
    <property type="entry name" value="CHLOROPHYLL A/B BINDING PROTEIN"/>
    <property type="match status" value="1"/>
</dbReference>
<dbReference type="Pfam" id="PF00504">
    <property type="entry name" value="Chloroa_b-bind"/>
    <property type="match status" value="1"/>
</dbReference>
<evidence type="ECO:0000256" key="6">
    <source>
        <dbReference type="SAM" id="Phobius"/>
    </source>
</evidence>
<dbReference type="InterPro" id="IPR001344">
    <property type="entry name" value="Chloro_AB-bd_pln"/>
</dbReference>
<feature type="binding site" evidence="5">
    <location>
        <position position="171"/>
    </location>
    <ligand>
        <name>chlorophyll a</name>
        <dbReference type="ChEBI" id="CHEBI:58416"/>
        <label>1</label>
    </ligand>
</feature>
<evidence type="ECO:0000256" key="3">
    <source>
        <dbReference type="ARBA" id="ARBA00022531"/>
    </source>
</evidence>
<feature type="transmembrane region" description="Helical" evidence="6">
    <location>
        <begin position="118"/>
        <end position="137"/>
    </location>
</feature>
<sequence>MLGFVNGVSPLAQRRTGAAVSARKGVVTMLQSKAMPFMEAPPALDGTLPGDNGFDPLGLTNYFDIKWMQEAEIKHGRICMLATLGFLVPELFTLPWAYFPKGILAVDAHDYFVKTGGLAQVNLFISGWEAIIGVAALQATMEGKRAPGDFGFDPLGLGKDPAKMKKNQTVELINGRLAMCAIGGFIHQQWIYKQGILDQLLHFKPMY</sequence>
<keyword evidence="5" id="KW-0157">Chromophore</keyword>
<feature type="transmembrane region" description="Helical" evidence="6">
    <location>
        <begin position="78"/>
        <end position="98"/>
    </location>
</feature>
<dbReference type="GO" id="GO:0016020">
    <property type="term" value="C:membrane"/>
    <property type="evidence" value="ECO:0007669"/>
    <property type="project" value="InterPro"/>
</dbReference>
<keyword evidence="2" id="KW-0150">Chloroplast</keyword>
<dbReference type="SUPFAM" id="SSF103511">
    <property type="entry name" value="Chlorophyll a-b binding protein"/>
    <property type="match status" value="1"/>
</dbReference>
<evidence type="ECO:0008006" key="8">
    <source>
        <dbReference type="Google" id="ProtNLM"/>
    </source>
</evidence>
<evidence type="ECO:0000256" key="1">
    <source>
        <dbReference type="ARBA" id="ARBA00004229"/>
    </source>
</evidence>
<feature type="binding site" evidence="5">
    <location>
        <position position="72"/>
    </location>
    <ligand>
        <name>chlorophyll a</name>
        <dbReference type="ChEBI" id="CHEBI:58416"/>
        <label>1</label>
    </ligand>
</feature>
<evidence type="ECO:0000256" key="4">
    <source>
        <dbReference type="ARBA" id="ARBA00022640"/>
    </source>
</evidence>
<keyword evidence="6" id="KW-0472">Membrane</keyword>
<keyword evidence="5" id="KW-0148">Chlorophyll</keyword>
<feature type="binding site" evidence="5">
    <location>
        <position position="188"/>
    </location>
    <ligand>
        <name>chlorophyll a</name>
        <dbReference type="ChEBI" id="CHEBI:58416"/>
        <label>1</label>
    </ligand>
</feature>
<dbReference type="GO" id="GO:0016168">
    <property type="term" value="F:chlorophyll binding"/>
    <property type="evidence" value="ECO:0007669"/>
    <property type="project" value="UniProtKB-KW"/>
</dbReference>
<organism evidence="7">
    <name type="scientific">Rhodosorus marinus</name>
    <dbReference type="NCBI Taxonomy" id="101924"/>
    <lineage>
        <taxon>Eukaryota</taxon>
        <taxon>Rhodophyta</taxon>
        <taxon>Stylonematophyceae</taxon>
        <taxon>Stylonematales</taxon>
        <taxon>Stylonemataceae</taxon>
        <taxon>Rhodosorus</taxon>
    </lineage>
</organism>
<keyword evidence="6" id="KW-1133">Transmembrane helix</keyword>
<protein>
    <recommendedName>
        <fullName evidence="8">Light-harvesting complex protein</fullName>
    </recommendedName>
</protein>
<feature type="binding site" description="axial binding residue" evidence="5">
    <location>
        <position position="176"/>
    </location>
    <ligand>
        <name>chlorophyll b</name>
        <dbReference type="ChEBI" id="CHEBI:61721"/>
        <label>3</label>
    </ligand>
    <ligandPart>
        <name>Mg</name>
        <dbReference type="ChEBI" id="CHEBI:25107"/>
    </ligandPart>
</feature>
<dbReference type="GO" id="GO:0009507">
    <property type="term" value="C:chloroplast"/>
    <property type="evidence" value="ECO:0007669"/>
    <property type="project" value="UniProtKB-SubCell"/>
</dbReference>
<gene>
    <name evidence="7" type="ORF">RMAR00112_LOCUS26410</name>
</gene>